<feature type="domain" description="CopC" evidence="6">
    <location>
        <begin position="31"/>
        <end position="123"/>
    </location>
</feature>
<organism evidence="7 8">
    <name type="scientific">Mycobacterium heckeshornense</name>
    <dbReference type="NCBI Taxonomy" id="110505"/>
    <lineage>
        <taxon>Bacteria</taxon>
        <taxon>Bacillati</taxon>
        <taxon>Actinomycetota</taxon>
        <taxon>Actinomycetes</taxon>
        <taxon>Mycobacteriales</taxon>
        <taxon>Mycobacteriaceae</taxon>
        <taxon>Mycobacterium</taxon>
    </lineage>
</organism>
<dbReference type="GO" id="GO:0005886">
    <property type="term" value="C:plasma membrane"/>
    <property type="evidence" value="ECO:0007669"/>
    <property type="project" value="TreeGrafter"/>
</dbReference>
<keyword evidence="3 5" id="KW-0732">Signal</keyword>
<dbReference type="InterPro" id="IPR007348">
    <property type="entry name" value="CopC_dom"/>
</dbReference>
<dbReference type="AlphaFoldDB" id="A0A7R7GQD3"/>
<dbReference type="PANTHER" id="PTHR34820:SF4">
    <property type="entry name" value="INNER MEMBRANE PROTEIN YEBZ"/>
    <property type="match status" value="1"/>
</dbReference>
<evidence type="ECO:0000256" key="5">
    <source>
        <dbReference type="SAM" id="SignalP"/>
    </source>
</evidence>
<dbReference type="Proteomes" id="UP000595446">
    <property type="component" value="Chromosome"/>
</dbReference>
<name>A0A7R7GQD3_9MYCO</name>
<dbReference type="Pfam" id="PF04234">
    <property type="entry name" value="CopC"/>
    <property type="match status" value="1"/>
</dbReference>
<keyword evidence="4" id="KW-0186">Copper</keyword>
<dbReference type="PANTHER" id="PTHR34820">
    <property type="entry name" value="INNER MEMBRANE PROTEIN YEBZ"/>
    <property type="match status" value="1"/>
</dbReference>
<dbReference type="SUPFAM" id="SSF81296">
    <property type="entry name" value="E set domains"/>
    <property type="match status" value="1"/>
</dbReference>
<comment type="subcellular location">
    <subcellularLocation>
        <location evidence="1">Cell envelope</location>
    </subcellularLocation>
</comment>
<gene>
    <name evidence="7" type="ORF">MHEC_00630</name>
</gene>
<evidence type="ECO:0000256" key="2">
    <source>
        <dbReference type="ARBA" id="ARBA00022723"/>
    </source>
</evidence>
<feature type="chain" id="PRO_5038647265" description="CopC domain-containing protein" evidence="5">
    <location>
        <begin position="23"/>
        <end position="190"/>
    </location>
</feature>
<dbReference type="GO" id="GO:0030313">
    <property type="term" value="C:cell envelope"/>
    <property type="evidence" value="ECO:0007669"/>
    <property type="project" value="UniProtKB-SubCell"/>
</dbReference>
<reference evidence="7 8" key="1">
    <citation type="submission" date="2020-12" db="EMBL/GenBank/DDBJ databases">
        <title>Complete genome sequence of Mycobacterium heckeshornense JCM 15655T, closely related to a pathogenic non-tuberculous mycobacterial species Mycobacterium xenopi.</title>
        <authorList>
            <person name="Yoshida M."/>
            <person name="Fukano H."/>
            <person name="Asakura T."/>
            <person name="Suzuki M."/>
            <person name="Hoshino Y."/>
        </authorList>
    </citation>
    <scope>NUCLEOTIDE SEQUENCE [LARGE SCALE GENOMIC DNA]</scope>
    <source>
        <strain evidence="7 8">JCM 15655</strain>
    </source>
</reference>
<accession>A0A7R7GQD3</accession>
<dbReference type="InterPro" id="IPR014756">
    <property type="entry name" value="Ig_E-set"/>
</dbReference>
<proteinExistence type="predicted"/>
<evidence type="ECO:0000256" key="3">
    <source>
        <dbReference type="ARBA" id="ARBA00022729"/>
    </source>
</evidence>
<keyword evidence="2" id="KW-0479">Metal-binding</keyword>
<dbReference type="InterPro" id="IPR032694">
    <property type="entry name" value="CopC/D"/>
</dbReference>
<evidence type="ECO:0000259" key="6">
    <source>
        <dbReference type="Pfam" id="PF04234"/>
    </source>
</evidence>
<protein>
    <recommendedName>
        <fullName evidence="6">CopC domain-containing protein</fullName>
    </recommendedName>
</protein>
<sequence length="190" mass="18954">MTGAARAATLGLLLAATMWAGAVNGATVAAHAIRVSADPPENAVLTTGPPRVSATFNEPIQTSFAAMTVVGPDANLWSSGQPQVQGAVVSVGVRPLGPVGTYTVNYRVTSADGHVVSGSWAFRLTVPGTGEPGPAAYSGAGPPASDPGLAVCARRRRAGCRRGVVGSAAPPVVSVPPAGLPSRFRPPVLA</sequence>
<evidence type="ECO:0000313" key="7">
    <source>
        <dbReference type="EMBL" id="BCO33630.1"/>
    </source>
</evidence>
<dbReference type="GO" id="GO:0042597">
    <property type="term" value="C:periplasmic space"/>
    <property type="evidence" value="ECO:0007669"/>
    <property type="project" value="InterPro"/>
</dbReference>
<evidence type="ECO:0000256" key="1">
    <source>
        <dbReference type="ARBA" id="ARBA00004196"/>
    </source>
</evidence>
<dbReference type="EMBL" id="AP024237">
    <property type="protein sequence ID" value="BCO33630.1"/>
    <property type="molecule type" value="Genomic_DNA"/>
</dbReference>
<dbReference type="GO" id="GO:0005507">
    <property type="term" value="F:copper ion binding"/>
    <property type="evidence" value="ECO:0007669"/>
    <property type="project" value="InterPro"/>
</dbReference>
<dbReference type="GO" id="GO:0006825">
    <property type="term" value="P:copper ion transport"/>
    <property type="evidence" value="ECO:0007669"/>
    <property type="project" value="InterPro"/>
</dbReference>
<feature type="signal peptide" evidence="5">
    <location>
        <begin position="1"/>
        <end position="22"/>
    </location>
</feature>
<dbReference type="Gene3D" id="2.60.40.1220">
    <property type="match status" value="1"/>
</dbReference>
<keyword evidence="8" id="KW-1185">Reference proteome</keyword>
<dbReference type="InterPro" id="IPR014755">
    <property type="entry name" value="Cu-Rt/internalin_Ig-like"/>
</dbReference>
<evidence type="ECO:0000256" key="4">
    <source>
        <dbReference type="ARBA" id="ARBA00023008"/>
    </source>
</evidence>
<dbReference type="GO" id="GO:0046688">
    <property type="term" value="P:response to copper ion"/>
    <property type="evidence" value="ECO:0007669"/>
    <property type="project" value="InterPro"/>
</dbReference>
<evidence type="ECO:0000313" key="8">
    <source>
        <dbReference type="Proteomes" id="UP000595446"/>
    </source>
</evidence>